<dbReference type="AlphaFoldDB" id="A0A0T5VIC3"/>
<organism evidence="1 2">
    <name type="scientific">Pedobacter ginsenosidimutans</name>
    <dbReference type="NCBI Taxonomy" id="687842"/>
    <lineage>
        <taxon>Bacteria</taxon>
        <taxon>Pseudomonadati</taxon>
        <taxon>Bacteroidota</taxon>
        <taxon>Sphingobacteriia</taxon>
        <taxon>Sphingobacteriales</taxon>
        <taxon>Sphingobacteriaceae</taxon>
        <taxon>Pedobacter</taxon>
    </lineage>
</organism>
<dbReference type="EMBL" id="LMZQ01000038">
    <property type="protein sequence ID" value="KRT13616.1"/>
    <property type="molecule type" value="Genomic_DNA"/>
</dbReference>
<dbReference type="OrthoDB" id="2599194at2"/>
<keyword evidence="2" id="KW-1185">Reference proteome</keyword>
<dbReference type="Pfam" id="PF07606">
    <property type="entry name" value="DUF1569"/>
    <property type="match status" value="1"/>
</dbReference>
<dbReference type="Proteomes" id="UP000051950">
    <property type="component" value="Unassembled WGS sequence"/>
</dbReference>
<name>A0A0T5VIC3_9SPHI</name>
<accession>A0A0T5VIC3</accession>
<gene>
    <name evidence="1" type="ORF">ASU31_23645</name>
</gene>
<protein>
    <recommendedName>
        <fullName evidence="3">DUF1569 domain-containing protein</fullName>
    </recommendedName>
</protein>
<sequence>MKTVFEPSTRSELIDRVNLLTENSNRLWGKMNVYQMAKHCTIWFEWVLGKDKPVYKVDFLGKLFGRMALKSNTKDDKPIGKNMPAGKFAIKEKEGDLKQQQMVLIKCIEEFENYDNPDFVHDFFGQMTKDQIGVFSYKHADHHLRQFGV</sequence>
<dbReference type="InterPro" id="IPR011463">
    <property type="entry name" value="DUF1569"/>
</dbReference>
<comment type="caution">
    <text evidence="1">The sequence shown here is derived from an EMBL/GenBank/DDBJ whole genome shotgun (WGS) entry which is preliminary data.</text>
</comment>
<proteinExistence type="predicted"/>
<evidence type="ECO:0000313" key="1">
    <source>
        <dbReference type="EMBL" id="KRT13616.1"/>
    </source>
</evidence>
<reference evidence="1 2" key="1">
    <citation type="submission" date="2015-11" db="EMBL/GenBank/DDBJ databases">
        <title>Sequence of Pedobacter ginsenosidimutans.</title>
        <authorList>
            <person name="Carson E."/>
            <person name="Keyser V."/>
            <person name="Newman J."/>
            <person name="Miller J."/>
        </authorList>
    </citation>
    <scope>NUCLEOTIDE SEQUENCE [LARGE SCALE GENOMIC DNA]</scope>
    <source>
        <strain evidence="1 2">KACC 14530</strain>
    </source>
</reference>
<evidence type="ECO:0008006" key="3">
    <source>
        <dbReference type="Google" id="ProtNLM"/>
    </source>
</evidence>
<dbReference type="STRING" id="687842.ASU31_23645"/>
<dbReference type="InterPro" id="IPR034660">
    <property type="entry name" value="DinB/YfiT-like"/>
</dbReference>
<evidence type="ECO:0000313" key="2">
    <source>
        <dbReference type="Proteomes" id="UP000051950"/>
    </source>
</evidence>
<dbReference type="Gene3D" id="1.20.120.450">
    <property type="entry name" value="dinb family like domain"/>
    <property type="match status" value="1"/>
</dbReference>
<dbReference type="RefSeq" id="WP_057934712.1">
    <property type="nucleotide sequence ID" value="NZ_LMZQ01000038.1"/>
</dbReference>